<name>A0ABV8QX53_9BACT</name>
<organism evidence="3 4">
    <name type="scientific">Ferruginibacter yonginensis</name>
    <dbReference type="NCBI Taxonomy" id="1310416"/>
    <lineage>
        <taxon>Bacteria</taxon>
        <taxon>Pseudomonadati</taxon>
        <taxon>Bacteroidota</taxon>
        <taxon>Chitinophagia</taxon>
        <taxon>Chitinophagales</taxon>
        <taxon>Chitinophagaceae</taxon>
        <taxon>Ferruginibacter</taxon>
    </lineage>
</organism>
<evidence type="ECO:0000313" key="3">
    <source>
        <dbReference type="EMBL" id="MFC4263629.1"/>
    </source>
</evidence>
<feature type="transmembrane region" description="Helical" evidence="2">
    <location>
        <begin position="115"/>
        <end position="132"/>
    </location>
</feature>
<keyword evidence="2" id="KW-0812">Transmembrane</keyword>
<feature type="transmembrane region" description="Helical" evidence="2">
    <location>
        <begin position="184"/>
        <end position="214"/>
    </location>
</feature>
<feature type="transmembrane region" description="Helical" evidence="2">
    <location>
        <begin position="592"/>
        <end position="611"/>
    </location>
</feature>
<dbReference type="RefSeq" id="WP_379710466.1">
    <property type="nucleotide sequence ID" value="NZ_JBHSCZ010000003.1"/>
</dbReference>
<dbReference type="InterPro" id="IPR021280">
    <property type="entry name" value="TMEM260-like"/>
</dbReference>
<dbReference type="PANTHER" id="PTHR16214:SF3">
    <property type="entry name" value="TRANSMEMBRANE PROTEIN 260"/>
    <property type="match status" value="1"/>
</dbReference>
<dbReference type="EMBL" id="JBHSCZ010000003">
    <property type="protein sequence ID" value="MFC4263629.1"/>
    <property type="molecule type" value="Genomic_DNA"/>
</dbReference>
<dbReference type="PANTHER" id="PTHR16214">
    <property type="entry name" value="TRANSMEMBRANE PROTEIN 260"/>
    <property type="match status" value="1"/>
</dbReference>
<evidence type="ECO:0000256" key="2">
    <source>
        <dbReference type="SAM" id="Phobius"/>
    </source>
</evidence>
<feature type="transmembrane region" description="Helical" evidence="2">
    <location>
        <begin position="226"/>
        <end position="244"/>
    </location>
</feature>
<keyword evidence="4" id="KW-1185">Reference proteome</keyword>
<feature type="transmembrane region" description="Helical" evidence="2">
    <location>
        <begin position="264"/>
        <end position="283"/>
    </location>
</feature>
<sequence>MNFKRINNITGWLICIIACSVYIMTMEATGSLWDCGEFASSAYKLQIPHPPGAPLFVLIGRIFMSPFDPAHAATGINLMSALASGFTILFLFWSITHFAKKLILKDGQPLDNGKIVAIMGAGIVGALAYTFSDSFWYSAVEGEVYALSSFFTALVFWAMVKWDQNVTEEQEAGVKGRFTKADRWLILIFYLMGLSIGVHLLNLLTIPAIVVMYFYRRYEVTAWKTFFAFIIGCIITGLVQKAVIQWSIKGAGNMDILFVNDFGLPFFTGFAFFFVLVAVLIYFGLRIAVKNNWQFLKLGLWSFAFMLLGYSTYFTTMVRSSADPSVDMFNVDNPVNLVGYVSREQYGDWPILYGQDFTAQVQDSKVTDTYIKSNGKYEKSGRKVEYVYAPEDMHFFPRMWDQSNDQGHADYYADFAGIGKDKQGQYERPPTMGENISFFMNYQINWMYWRYFMWNFAGKQNDIQGVMMGNVRDGNWKTGIGFYDNLRLGDQDKMPDSVKYNKANNKLFMLPLILGIMGLIYQIKKDKRDALVVGLLFFFTGFAICLYLNQAGNQPRERDYAYVGSFYAFAFWIGLGVLYVRELLMGAIKDGRNAAIAATLLCTLAVPVIMANQEWDDHDRSQKTIARDLAIDYLESCAPNAILFSFGDNDTYPLWYAQEVQGIRNDVRVINASLLGTDWYINQMRYKVNQSDPIDVIWTTAQIEGSNRDVLVNAPQNGIDPNKPMDLYTMMKDYAGSDDPSKLYNGQYNVFPTTKVFIPVDTNLVRKNGTLNANDVAVPAVAFEIPKRQLYKNDAAILNIIAANKWNRPIYFTNPYGELGFQNYLRLDGLTYRLVPYANGSGNDVNNSWVADKMMTKFAFGGAEKNGTYFDEENRRHLNSIRLAYAQAAGSLADAGRKDEAKKMLNKCDQMMLESNMSYGMVSRSQQQNQISLQFLIAAYKAGDDALIKKVTASLKKDMEQQAAYYEALPDEKRAAISYEEERNMNLLRGMLQMEQQFKNVPQVNEKPTTITTQPTETTQQKK</sequence>
<accession>A0ABV8QX53</accession>
<reference evidence="4" key="1">
    <citation type="journal article" date="2019" name="Int. J. Syst. Evol. Microbiol.">
        <title>The Global Catalogue of Microorganisms (GCM) 10K type strain sequencing project: providing services to taxonomists for standard genome sequencing and annotation.</title>
        <authorList>
            <consortium name="The Broad Institute Genomics Platform"/>
            <consortium name="The Broad Institute Genome Sequencing Center for Infectious Disease"/>
            <person name="Wu L."/>
            <person name="Ma J."/>
        </authorList>
    </citation>
    <scope>NUCLEOTIDE SEQUENCE [LARGE SCALE GENOMIC DNA]</scope>
    <source>
        <strain evidence="4">CECT 8289</strain>
    </source>
</reference>
<feature type="transmembrane region" description="Helical" evidence="2">
    <location>
        <begin position="507"/>
        <end position="523"/>
    </location>
</feature>
<dbReference type="Proteomes" id="UP001595907">
    <property type="component" value="Unassembled WGS sequence"/>
</dbReference>
<feature type="transmembrane region" description="Helical" evidence="2">
    <location>
        <begin position="76"/>
        <end position="95"/>
    </location>
</feature>
<feature type="transmembrane region" description="Helical" evidence="2">
    <location>
        <begin position="12"/>
        <end position="33"/>
    </location>
</feature>
<feature type="transmembrane region" description="Helical" evidence="2">
    <location>
        <begin position="295"/>
        <end position="314"/>
    </location>
</feature>
<feature type="region of interest" description="Disordered" evidence="1">
    <location>
        <begin position="1003"/>
        <end position="1023"/>
    </location>
</feature>
<feature type="transmembrane region" description="Helical" evidence="2">
    <location>
        <begin position="530"/>
        <end position="549"/>
    </location>
</feature>
<keyword evidence="2" id="KW-1133">Transmembrane helix</keyword>
<evidence type="ECO:0000313" key="4">
    <source>
        <dbReference type="Proteomes" id="UP001595907"/>
    </source>
</evidence>
<comment type="caution">
    <text evidence="3">The sequence shown here is derived from an EMBL/GenBank/DDBJ whole genome shotgun (WGS) entry which is preliminary data.</text>
</comment>
<evidence type="ECO:0000256" key="1">
    <source>
        <dbReference type="SAM" id="MobiDB-lite"/>
    </source>
</evidence>
<feature type="transmembrane region" description="Helical" evidence="2">
    <location>
        <begin position="561"/>
        <end position="580"/>
    </location>
</feature>
<keyword evidence="2" id="KW-0472">Membrane</keyword>
<dbReference type="InterPro" id="IPR052724">
    <property type="entry name" value="GT117_domain-containing"/>
</dbReference>
<proteinExistence type="predicted"/>
<protein>
    <submittedName>
        <fullName evidence="3">DUF2723 domain-containing protein</fullName>
    </submittedName>
</protein>
<dbReference type="Pfam" id="PF11028">
    <property type="entry name" value="TMEM260-like"/>
    <property type="match status" value="1"/>
</dbReference>
<gene>
    <name evidence="3" type="ORF">ACFOWM_12110</name>
</gene>
<feature type="compositionally biased region" description="Low complexity" evidence="1">
    <location>
        <begin position="1006"/>
        <end position="1023"/>
    </location>
</feature>